<dbReference type="OrthoDB" id="9782395at2"/>
<evidence type="ECO:0000313" key="3">
    <source>
        <dbReference type="Proteomes" id="UP000030528"/>
    </source>
</evidence>
<protein>
    <submittedName>
        <fullName evidence="2">Multidrug MFS transporter</fullName>
    </submittedName>
</protein>
<dbReference type="EMBL" id="AVPE01000004">
    <property type="protein sequence ID" value="KGX92889.1"/>
    <property type="molecule type" value="Genomic_DNA"/>
</dbReference>
<accession>A0A0A5GLL1</accession>
<dbReference type="PANTHER" id="PTHR30336">
    <property type="entry name" value="INNER MEMBRANE PROTEIN, PROBABLE PERMEASE"/>
    <property type="match status" value="1"/>
</dbReference>
<evidence type="ECO:0000259" key="1">
    <source>
        <dbReference type="Pfam" id="PF02698"/>
    </source>
</evidence>
<dbReference type="InterPro" id="IPR014729">
    <property type="entry name" value="Rossmann-like_a/b/a_fold"/>
</dbReference>
<dbReference type="STRING" id="1385510.GCA_000425205_01522"/>
<dbReference type="Proteomes" id="UP000030528">
    <property type="component" value="Unassembled WGS sequence"/>
</dbReference>
<proteinExistence type="predicted"/>
<dbReference type="AlphaFoldDB" id="A0A0A5GLL1"/>
<reference evidence="2 3" key="1">
    <citation type="submission" date="2013-08" db="EMBL/GenBank/DDBJ databases">
        <authorList>
            <person name="Huang J."/>
            <person name="Wang G."/>
        </authorList>
    </citation>
    <scope>NUCLEOTIDE SEQUENCE [LARGE SCALE GENOMIC DNA]</scope>
    <source>
        <strain evidence="2 3">JSM 076056</strain>
    </source>
</reference>
<sequence length="197" mass="22266">MFKKIFRLIVLLVVLYVGYTGYSIWTFEGEHPPEDTEAAVVLGAAAYYNKPSPVFEERIKQGIKLYEEGNVDKLIFTGGKGKGAEYAESEVAKMYAINNGVPEEDILIENTSGVTQENLENAYQIGQEQEIDTYTLVSDPLHMKRAILMAKQIGMEVKASPTETSAYQSLETKLPFFFKEWAYYMGYQGKSIVDNFH</sequence>
<dbReference type="RefSeq" id="WP_026799960.1">
    <property type="nucleotide sequence ID" value="NZ_AULI01000006.1"/>
</dbReference>
<dbReference type="GO" id="GO:0005886">
    <property type="term" value="C:plasma membrane"/>
    <property type="evidence" value="ECO:0007669"/>
    <property type="project" value="TreeGrafter"/>
</dbReference>
<keyword evidence="3" id="KW-1185">Reference proteome</keyword>
<feature type="domain" description="DUF218" evidence="1">
    <location>
        <begin position="38"/>
        <end position="181"/>
    </location>
</feature>
<gene>
    <name evidence="2" type="ORF">N781_13445</name>
</gene>
<evidence type="ECO:0000313" key="2">
    <source>
        <dbReference type="EMBL" id="KGX92889.1"/>
    </source>
</evidence>
<dbReference type="Pfam" id="PF02698">
    <property type="entry name" value="DUF218"/>
    <property type="match status" value="1"/>
</dbReference>
<dbReference type="Gene3D" id="3.40.50.620">
    <property type="entry name" value="HUPs"/>
    <property type="match status" value="1"/>
</dbReference>
<dbReference type="PANTHER" id="PTHR30336:SF20">
    <property type="entry name" value="DUF218 DOMAIN-CONTAINING PROTEIN"/>
    <property type="match status" value="1"/>
</dbReference>
<organism evidence="2 3">
    <name type="scientific">Pontibacillus halophilus JSM 076056 = DSM 19796</name>
    <dbReference type="NCBI Taxonomy" id="1385510"/>
    <lineage>
        <taxon>Bacteria</taxon>
        <taxon>Bacillati</taxon>
        <taxon>Bacillota</taxon>
        <taxon>Bacilli</taxon>
        <taxon>Bacillales</taxon>
        <taxon>Bacillaceae</taxon>
        <taxon>Pontibacillus</taxon>
    </lineage>
</organism>
<dbReference type="eggNOG" id="COG1434">
    <property type="taxonomic scope" value="Bacteria"/>
</dbReference>
<dbReference type="InterPro" id="IPR051599">
    <property type="entry name" value="Cell_Envelope_Assoc"/>
</dbReference>
<dbReference type="CDD" id="cd06259">
    <property type="entry name" value="YdcF-like"/>
    <property type="match status" value="1"/>
</dbReference>
<dbReference type="InterPro" id="IPR003848">
    <property type="entry name" value="DUF218"/>
</dbReference>
<comment type="caution">
    <text evidence="2">The sequence shown here is derived from an EMBL/GenBank/DDBJ whole genome shotgun (WGS) entry which is preliminary data.</text>
</comment>
<name>A0A0A5GLL1_9BACI</name>